<reference evidence="1 2" key="1">
    <citation type="submission" date="2018-05" db="EMBL/GenBank/DDBJ databases">
        <title>Genomic Encyclopedia of Type Strains, Phase IV (KMG-IV): sequencing the most valuable type-strain genomes for metagenomic binning, comparative biology and taxonomic classification.</title>
        <authorList>
            <person name="Goeker M."/>
        </authorList>
    </citation>
    <scope>NUCLEOTIDE SEQUENCE [LARGE SCALE GENOMIC DNA]</scope>
    <source>
        <strain evidence="1 2">DSM 566</strain>
    </source>
</reference>
<dbReference type="Proteomes" id="UP000247811">
    <property type="component" value="Unassembled WGS sequence"/>
</dbReference>
<dbReference type="AlphaFoldDB" id="A0A318GYY1"/>
<protein>
    <submittedName>
        <fullName evidence="1">Photoactive yellow protein</fullName>
    </submittedName>
</protein>
<dbReference type="Gene3D" id="3.30.450.20">
    <property type="entry name" value="PAS domain"/>
    <property type="match status" value="1"/>
</dbReference>
<accession>A0A318GYY1</accession>
<name>A0A318GYY1_9BURK</name>
<organism evidence="1 2">
    <name type="scientific">Sphaerotilus hippei</name>
    <dbReference type="NCBI Taxonomy" id="744406"/>
    <lineage>
        <taxon>Bacteria</taxon>
        <taxon>Pseudomonadati</taxon>
        <taxon>Pseudomonadota</taxon>
        <taxon>Betaproteobacteria</taxon>
        <taxon>Burkholderiales</taxon>
        <taxon>Sphaerotilaceae</taxon>
        <taxon>Sphaerotilus</taxon>
    </lineage>
</organism>
<dbReference type="EMBL" id="QJJS01000009">
    <property type="protein sequence ID" value="PXW95467.1"/>
    <property type="molecule type" value="Genomic_DNA"/>
</dbReference>
<dbReference type="SUPFAM" id="SSF55785">
    <property type="entry name" value="PYP-like sensor domain (PAS domain)"/>
    <property type="match status" value="1"/>
</dbReference>
<proteinExistence type="predicted"/>
<evidence type="ECO:0000313" key="2">
    <source>
        <dbReference type="Proteomes" id="UP000247811"/>
    </source>
</evidence>
<comment type="caution">
    <text evidence="1">The sequence shown here is derived from an EMBL/GenBank/DDBJ whole genome shotgun (WGS) entry which is preliminary data.</text>
</comment>
<evidence type="ECO:0000313" key="1">
    <source>
        <dbReference type="EMBL" id="PXW95467.1"/>
    </source>
</evidence>
<sequence length="140" mass="15489">MRRVPENGDRPMEPTHALSFDQPDLLPALHALDDAALDRLPFGVIGFGADGTVSRYNSTESRLSGLAVARVVGLPLFTEVAQCMNNYLVASRFEDAMARGTVLDTTLDYVLTWRMRPTPVRLRLLSAPDVPTCYLLLLRS</sequence>
<dbReference type="InterPro" id="IPR035965">
    <property type="entry name" value="PAS-like_dom_sf"/>
</dbReference>
<keyword evidence="2" id="KW-1185">Reference proteome</keyword>
<gene>
    <name evidence="1" type="ORF">C7444_10935</name>
</gene>